<evidence type="ECO:0000259" key="1">
    <source>
        <dbReference type="PROSITE" id="PS50206"/>
    </source>
</evidence>
<dbReference type="EMBL" id="JACHMJ010000001">
    <property type="protein sequence ID" value="MBB5842203.1"/>
    <property type="molecule type" value="Genomic_DNA"/>
</dbReference>
<keyword evidence="3" id="KW-1185">Reference proteome</keyword>
<dbReference type="InterPro" id="IPR001763">
    <property type="entry name" value="Rhodanese-like_dom"/>
</dbReference>
<sequence length="102" mass="10482">MTEIAPTSAADARDRIEKGALLIDVRSDAGRAASGEIDGATVVLKDEVEAFAAGLDKDREVVIFCGTTAGSGPVADWLDNAGFTAVSHVDGGFESLRDATQA</sequence>
<dbReference type="SMART" id="SM00450">
    <property type="entry name" value="RHOD"/>
    <property type="match status" value="1"/>
</dbReference>
<dbReference type="Gene3D" id="3.40.250.10">
    <property type="entry name" value="Rhodanese-like domain"/>
    <property type="match status" value="1"/>
</dbReference>
<dbReference type="RefSeq" id="WP_184233395.1">
    <property type="nucleotide sequence ID" value="NZ_JACHMJ010000001.1"/>
</dbReference>
<dbReference type="Proteomes" id="UP000536685">
    <property type="component" value="Unassembled WGS sequence"/>
</dbReference>
<reference evidence="2 3" key="1">
    <citation type="submission" date="2020-08" db="EMBL/GenBank/DDBJ databases">
        <title>Sequencing the genomes of 1000 actinobacteria strains.</title>
        <authorList>
            <person name="Klenk H.-P."/>
        </authorList>
    </citation>
    <scope>NUCLEOTIDE SEQUENCE [LARGE SCALE GENOMIC DNA]</scope>
    <source>
        <strain evidence="2 3">DSM 105784</strain>
    </source>
</reference>
<name>A0A841AKL5_9MICO</name>
<dbReference type="CDD" id="cd00158">
    <property type="entry name" value="RHOD"/>
    <property type="match status" value="1"/>
</dbReference>
<evidence type="ECO:0000313" key="2">
    <source>
        <dbReference type="EMBL" id="MBB5842203.1"/>
    </source>
</evidence>
<keyword evidence="2" id="KW-0808">Transferase</keyword>
<dbReference type="PANTHER" id="PTHR43031">
    <property type="entry name" value="FAD-DEPENDENT OXIDOREDUCTASE"/>
    <property type="match status" value="1"/>
</dbReference>
<dbReference type="InterPro" id="IPR036873">
    <property type="entry name" value="Rhodanese-like_dom_sf"/>
</dbReference>
<evidence type="ECO:0000313" key="3">
    <source>
        <dbReference type="Proteomes" id="UP000536685"/>
    </source>
</evidence>
<protein>
    <submittedName>
        <fullName evidence="2">Rhodanese-related sulfurtransferase</fullName>
    </submittedName>
</protein>
<comment type="caution">
    <text evidence="2">The sequence shown here is derived from an EMBL/GenBank/DDBJ whole genome shotgun (WGS) entry which is preliminary data.</text>
</comment>
<dbReference type="PROSITE" id="PS50206">
    <property type="entry name" value="RHODANESE_3"/>
    <property type="match status" value="1"/>
</dbReference>
<proteinExistence type="predicted"/>
<dbReference type="PANTHER" id="PTHR43031:SF7">
    <property type="entry name" value="NITRIC OXIDE REDUCTASE FLRD-NAD(+) REDUCTASE"/>
    <property type="match status" value="1"/>
</dbReference>
<dbReference type="InterPro" id="IPR050229">
    <property type="entry name" value="GlpE_sulfurtransferase"/>
</dbReference>
<dbReference type="Pfam" id="PF00581">
    <property type="entry name" value="Rhodanese"/>
    <property type="match status" value="1"/>
</dbReference>
<gene>
    <name evidence="2" type="ORF">HD599_000526</name>
</gene>
<dbReference type="SUPFAM" id="SSF52821">
    <property type="entry name" value="Rhodanese/Cell cycle control phosphatase"/>
    <property type="match status" value="1"/>
</dbReference>
<dbReference type="GO" id="GO:0016740">
    <property type="term" value="F:transferase activity"/>
    <property type="evidence" value="ECO:0007669"/>
    <property type="project" value="UniProtKB-KW"/>
</dbReference>
<accession>A0A841AKL5</accession>
<organism evidence="2 3">
    <name type="scientific">Conyzicola lurida</name>
    <dbReference type="NCBI Taxonomy" id="1172621"/>
    <lineage>
        <taxon>Bacteria</taxon>
        <taxon>Bacillati</taxon>
        <taxon>Actinomycetota</taxon>
        <taxon>Actinomycetes</taxon>
        <taxon>Micrococcales</taxon>
        <taxon>Microbacteriaceae</taxon>
        <taxon>Conyzicola</taxon>
    </lineage>
</organism>
<feature type="domain" description="Rhodanese" evidence="1">
    <location>
        <begin position="16"/>
        <end position="101"/>
    </location>
</feature>
<dbReference type="AlphaFoldDB" id="A0A841AKL5"/>